<dbReference type="SUPFAM" id="SSF56300">
    <property type="entry name" value="Metallo-dependent phosphatases"/>
    <property type="match status" value="1"/>
</dbReference>
<organism evidence="7 8">
    <name type="scientific">Amycolatopsis acidicola</name>
    <dbReference type="NCBI Taxonomy" id="2596893"/>
    <lineage>
        <taxon>Bacteria</taxon>
        <taxon>Bacillati</taxon>
        <taxon>Actinomycetota</taxon>
        <taxon>Actinomycetes</taxon>
        <taxon>Pseudonocardiales</taxon>
        <taxon>Pseudonocardiaceae</taxon>
        <taxon>Amycolatopsis</taxon>
    </lineage>
</organism>
<gene>
    <name evidence="7" type="ORF">FPZ12_034020</name>
</gene>
<protein>
    <recommendedName>
        <fullName evidence="6">Calcineurin-like phosphoesterase domain-containing protein</fullName>
    </recommendedName>
</protein>
<dbReference type="OrthoDB" id="5241795at2"/>
<proteinExistence type="inferred from homology"/>
<feature type="region of interest" description="Disordered" evidence="5">
    <location>
        <begin position="1"/>
        <end position="23"/>
    </location>
</feature>
<dbReference type="GO" id="GO:0046872">
    <property type="term" value="F:metal ion binding"/>
    <property type="evidence" value="ECO:0007669"/>
    <property type="project" value="UniProtKB-KW"/>
</dbReference>
<evidence type="ECO:0000256" key="2">
    <source>
        <dbReference type="ARBA" id="ARBA00022801"/>
    </source>
</evidence>
<evidence type="ECO:0000256" key="4">
    <source>
        <dbReference type="ARBA" id="ARBA00025742"/>
    </source>
</evidence>
<keyword evidence="3" id="KW-0408">Iron</keyword>
<dbReference type="PANTHER" id="PTHR42988">
    <property type="entry name" value="PHOSPHOHYDROLASE"/>
    <property type="match status" value="1"/>
</dbReference>
<evidence type="ECO:0000256" key="5">
    <source>
        <dbReference type="SAM" id="MobiDB-lite"/>
    </source>
</evidence>
<evidence type="ECO:0000313" key="7">
    <source>
        <dbReference type="EMBL" id="KAA9153601.1"/>
    </source>
</evidence>
<evidence type="ECO:0000256" key="3">
    <source>
        <dbReference type="ARBA" id="ARBA00023004"/>
    </source>
</evidence>
<dbReference type="PANTHER" id="PTHR42988:SF2">
    <property type="entry name" value="CYCLIC NUCLEOTIDE PHOSPHODIESTERASE CBUA0032-RELATED"/>
    <property type="match status" value="1"/>
</dbReference>
<comment type="caution">
    <text evidence="7">The sequence shown here is derived from an EMBL/GenBank/DDBJ whole genome shotgun (WGS) entry which is preliminary data.</text>
</comment>
<feature type="domain" description="Calcineurin-like phosphoesterase" evidence="6">
    <location>
        <begin position="63"/>
        <end position="225"/>
    </location>
</feature>
<keyword evidence="1" id="KW-0479">Metal-binding</keyword>
<evidence type="ECO:0000313" key="8">
    <source>
        <dbReference type="Proteomes" id="UP000319769"/>
    </source>
</evidence>
<comment type="similarity">
    <text evidence="4">Belongs to the cyclic nucleotide phosphodiesterase class-III family.</text>
</comment>
<dbReference type="InterPro" id="IPR029052">
    <property type="entry name" value="Metallo-depent_PP-like"/>
</dbReference>
<name>A0A5N0URU3_9PSEU</name>
<reference evidence="7" key="1">
    <citation type="submission" date="2019-09" db="EMBL/GenBank/DDBJ databases">
        <authorList>
            <person name="Teo W.F.A."/>
            <person name="Duangmal K."/>
        </authorList>
    </citation>
    <scope>NUCLEOTIDE SEQUENCE [LARGE SCALE GENOMIC DNA]</scope>
    <source>
        <strain evidence="7">K81G1</strain>
    </source>
</reference>
<keyword evidence="8" id="KW-1185">Reference proteome</keyword>
<dbReference type="Pfam" id="PF00149">
    <property type="entry name" value="Metallophos"/>
    <property type="match status" value="1"/>
</dbReference>
<accession>A0A5N0URU3</accession>
<dbReference type="InterPro" id="IPR004843">
    <property type="entry name" value="Calcineurin-like_PHP"/>
</dbReference>
<dbReference type="GO" id="GO:0016787">
    <property type="term" value="F:hydrolase activity"/>
    <property type="evidence" value="ECO:0007669"/>
    <property type="project" value="UniProtKB-KW"/>
</dbReference>
<dbReference type="Proteomes" id="UP000319769">
    <property type="component" value="Unassembled WGS sequence"/>
</dbReference>
<dbReference type="InterPro" id="IPR050884">
    <property type="entry name" value="CNP_phosphodiesterase-III"/>
</dbReference>
<sequence>MKSIPWRTQGGISFRQPTKGSGMGVHGGPLRLGTITDSHVAGIGAADTYFNNRVHLGLSRALLTEALSWLTPRVDALLLLGDLTQSATPEEFRFVLDELDATELPCFVVPGNHDCPAPTDDGLLAGHLKGRERIRIPGKEPLGPALLTAGHLTRTAGGEYHNRLENPAPARLPVLLTHFPVLDLRPAIKDRGWQYAGDLTNRAELEKQLRAWPEPVLVLHGHLHTRAHAVAGNVLQLGMGALAEAPHDVALVSIDASPRGLRVTRECHQVLEVAPGTRPAVLSPESSSFTFTGRTWLSEVG</sequence>
<dbReference type="AlphaFoldDB" id="A0A5N0URU3"/>
<evidence type="ECO:0000259" key="6">
    <source>
        <dbReference type="Pfam" id="PF00149"/>
    </source>
</evidence>
<dbReference type="EMBL" id="VMNW02000074">
    <property type="protein sequence ID" value="KAA9153601.1"/>
    <property type="molecule type" value="Genomic_DNA"/>
</dbReference>
<keyword evidence="2" id="KW-0378">Hydrolase</keyword>
<evidence type="ECO:0000256" key="1">
    <source>
        <dbReference type="ARBA" id="ARBA00022723"/>
    </source>
</evidence>
<dbReference type="Gene3D" id="3.60.21.10">
    <property type="match status" value="1"/>
</dbReference>